<dbReference type="PANTHER" id="PTHR33993">
    <property type="entry name" value="GLYOXALASE-RELATED"/>
    <property type="match status" value="1"/>
</dbReference>
<reference evidence="2 3" key="1">
    <citation type="journal article" date="2016" name="Front. Microbiol.">
        <title>Comparative Genomics Analysis of Streptomyces Species Reveals Their Adaptation to the Marine Environment and Their Diversity at the Genomic Level.</title>
        <authorList>
            <person name="Tian X."/>
            <person name="Zhang Z."/>
            <person name="Yang T."/>
            <person name="Chen M."/>
            <person name="Li J."/>
            <person name="Chen F."/>
            <person name="Yang J."/>
            <person name="Li W."/>
            <person name="Zhang B."/>
            <person name="Zhang Z."/>
            <person name="Wu J."/>
            <person name="Zhang C."/>
            <person name="Long L."/>
            <person name="Xiao J."/>
        </authorList>
    </citation>
    <scope>NUCLEOTIDE SEQUENCE [LARGE SCALE GENOMIC DNA]</scope>
    <source>
        <strain evidence="2 3">SCSIO 02100</strain>
    </source>
</reference>
<dbReference type="SUPFAM" id="SSF54593">
    <property type="entry name" value="Glyoxalase/Bleomycin resistance protein/Dihydroxybiphenyl dioxygenase"/>
    <property type="match status" value="2"/>
</dbReference>
<dbReference type="Proteomes" id="UP000176101">
    <property type="component" value="Unassembled WGS sequence"/>
</dbReference>
<keyword evidence="2" id="KW-0378">Hydrolase</keyword>
<proteinExistence type="predicted"/>
<dbReference type="PROSITE" id="PS51819">
    <property type="entry name" value="VOC"/>
    <property type="match status" value="2"/>
</dbReference>
<dbReference type="PANTHER" id="PTHR33993:SF10">
    <property type="entry name" value="CONSERVED PROTEIN"/>
    <property type="match status" value="1"/>
</dbReference>
<dbReference type="CDD" id="cd07247">
    <property type="entry name" value="SgaA_N_like"/>
    <property type="match status" value="1"/>
</dbReference>
<comment type="caution">
    <text evidence="2">The sequence shown here is derived from an EMBL/GenBank/DDBJ whole genome shotgun (WGS) entry which is preliminary data.</text>
</comment>
<dbReference type="OrthoDB" id="9793039at2"/>
<dbReference type="InterPro" id="IPR004360">
    <property type="entry name" value="Glyas_Fos-R_dOase_dom"/>
</dbReference>
<organism evidence="2 3">
    <name type="scientific">Streptomyces oceani</name>
    <dbReference type="NCBI Taxonomy" id="1075402"/>
    <lineage>
        <taxon>Bacteria</taxon>
        <taxon>Bacillati</taxon>
        <taxon>Actinomycetota</taxon>
        <taxon>Actinomycetes</taxon>
        <taxon>Kitasatosporales</taxon>
        <taxon>Streptomycetaceae</taxon>
        <taxon>Streptomyces</taxon>
    </lineage>
</organism>
<dbReference type="STRING" id="1075402.AN216_03895"/>
<accession>A0A1E7KMR9</accession>
<dbReference type="PATRIC" id="fig|1075402.3.peg.3431"/>
<sequence>MTGFAEGTPCWVVGMLPDLAAGRRFYGELMGWGFSEPDPERDAYTVALSDGRAAAGMLAKPDGRTPTDWVQHLATSDAKAAVERVRAAGGQVMMDPFELGGTGVTAVVADPGGAVFQLWQAGSHRGFQTGPEEPGGYAWAEVHTREVSAVDAFYQRVFGFGSEDEPDGQDPEFRIWVPRGERIDEEHAVLGRAVIGAEEPAELPAHFLTYFRVRDCAEASRTTVRLGGRVMLPPTDTPYLRYAILADDQGARFAVLTDNE</sequence>
<evidence type="ECO:0000259" key="1">
    <source>
        <dbReference type="PROSITE" id="PS51819"/>
    </source>
</evidence>
<evidence type="ECO:0000313" key="2">
    <source>
        <dbReference type="EMBL" id="OEV05203.1"/>
    </source>
</evidence>
<dbReference type="InterPro" id="IPR037523">
    <property type="entry name" value="VOC_core"/>
</dbReference>
<dbReference type="InterPro" id="IPR052164">
    <property type="entry name" value="Anthracycline_SecMetBiosynth"/>
</dbReference>
<dbReference type="AlphaFoldDB" id="A0A1E7KMR9"/>
<protein>
    <submittedName>
        <fullName evidence="2">Hydrolase</fullName>
    </submittedName>
</protein>
<dbReference type="Gene3D" id="3.10.180.10">
    <property type="entry name" value="2,3-Dihydroxybiphenyl 1,2-Dioxygenase, domain 1"/>
    <property type="match status" value="2"/>
</dbReference>
<dbReference type="InterPro" id="IPR029068">
    <property type="entry name" value="Glyas_Bleomycin-R_OHBP_Dase"/>
</dbReference>
<feature type="domain" description="VOC" evidence="1">
    <location>
        <begin position="136"/>
        <end position="258"/>
    </location>
</feature>
<name>A0A1E7KMR9_9ACTN</name>
<dbReference type="GO" id="GO:0016787">
    <property type="term" value="F:hydrolase activity"/>
    <property type="evidence" value="ECO:0007669"/>
    <property type="project" value="UniProtKB-KW"/>
</dbReference>
<feature type="domain" description="VOC" evidence="1">
    <location>
        <begin position="8"/>
        <end position="121"/>
    </location>
</feature>
<dbReference type="Pfam" id="PF18029">
    <property type="entry name" value="Glyoxalase_6"/>
    <property type="match status" value="1"/>
</dbReference>
<keyword evidence="3" id="KW-1185">Reference proteome</keyword>
<dbReference type="InterPro" id="IPR041581">
    <property type="entry name" value="Glyoxalase_6"/>
</dbReference>
<dbReference type="Pfam" id="PF00903">
    <property type="entry name" value="Glyoxalase"/>
    <property type="match status" value="1"/>
</dbReference>
<evidence type="ECO:0000313" key="3">
    <source>
        <dbReference type="Proteomes" id="UP000176101"/>
    </source>
</evidence>
<dbReference type="EMBL" id="LJGU01000104">
    <property type="protein sequence ID" value="OEV05203.1"/>
    <property type="molecule type" value="Genomic_DNA"/>
</dbReference>
<gene>
    <name evidence="2" type="ORF">AN216_03895</name>
</gene>